<feature type="domain" description="Alcohol dehydrogenase-like N-terminal" evidence="3">
    <location>
        <begin position="24"/>
        <end position="131"/>
    </location>
</feature>
<dbReference type="RefSeq" id="WP_119755215.1">
    <property type="nucleotide sequence ID" value="NZ_CP032382.1"/>
</dbReference>
<keyword evidence="5" id="KW-1185">Reference proteome</keyword>
<accession>A0A385SLW3</accession>
<reference evidence="5" key="1">
    <citation type="submission" date="2018-09" db="EMBL/GenBank/DDBJ databases">
        <title>Chryseolinea sp. KIS68-18 isolated from soil.</title>
        <authorList>
            <person name="Weon H.-Y."/>
            <person name="Kwon S.-W."/>
            <person name="Lee S.A."/>
        </authorList>
    </citation>
    <scope>NUCLEOTIDE SEQUENCE [LARGE SCALE GENOMIC DNA]</scope>
    <source>
        <strain evidence="5">KIS68-18</strain>
    </source>
</reference>
<sequence>MKYIVCEQPGRFVLKEKEIPDFESGNALLTVKRVGICGTDLHAFKGNQPFFNYPRILGHELATVVLEVDENEQGITQGSRVVIIPYVNCERCVACRSGRSNCCERIQVLGVHIDGGMQEVISVPSRLLIKADELTLDEITIVEPLAVGAHALRRANVQKTDVIVVMGCGPIGLGIIQLAKYIGARVIAVDINEHRLQVAKEFFEADLAVRESDDDLAKIRDFTGGNLADYVFDATGSRAAIEGGIKFMNHGGAFMLVGLTKGELSFHHPAIHAKESTIMCCRNATREDFIFVMNAIRKKRFNSSAYITRRAAQEEILTGFPDWANPASAEIKVLTRWSE</sequence>
<dbReference type="Proteomes" id="UP000266183">
    <property type="component" value="Chromosome"/>
</dbReference>
<dbReference type="Gene3D" id="3.90.180.10">
    <property type="entry name" value="Medium-chain alcohol dehydrogenases, catalytic domain"/>
    <property type="match status" value="1"/>
</dbReference>
<dbReference type="Gene3D" id="3.40.50.720">
    <property type="entry name" value="NAD(P)-binding Rossmann-like Domain"/>
    <property type="match status" value="1"/>
</dbReference>
<dbReference type="SUPFAM" id="SSF50129">
    <property type="entry name" value="GroES-like"/>
    <property type="match status" value="1"/>
</dbReference>
<organism evidence="4 5">
    <name type="scientific">Chryseolinea soli</name>
    <dbReference type="NCBI Taxonomy" id="2321403"/>
    <lineage>
        <taxon>Bacteria</taxon>
        <taxon>Pseudomonadati</taxon>
        <taxon>Bacteroidota</taxon>
        <taxon>Cytophagia</taxon>
        <taxon>Cytophagales</taxon>
        <taxon>Fulvivirgaceae</taxon>
        <taxon>Chryseolinea</taxon>
    </lineage>
</organism>
<dbReference type="Pfam" id="PF00107">
    <property type="entry name" value="ADH_zinc_N"/>
    <property type="match status" value="1"/>
</dbReference>
<gene>
    <name evidence="4" type="ORF">D4L85_15890</name>
</gene>
<dbReference type="InterPro" id="IPR036291">
    <property type="entry name" value="NAD(P)-bd_dom_sf"/>
</dbReference>
<feature type="domain" description="Alcohol dehydrogenase-like C-terminal" evidence="2">
    <location>
        <begin position="170"/>
        <end position="293"/>
    </location>
</feature>
<evidence type="ECO:0000313" key="4">
    <source>
        <dbReference type="EMBL" id="AYB31954.1"/>
    </source>
</evidence>
<dbReference type="InterPro" id="IPR013154">
    <property type="entry name" value="ADH-like_N"/>
</dbReference>
<dbReference type="GO" id="GO:0016491">
    <property type="term" value="F:oxidoreductase activity"/>
    <property type="evidence" value="ECO:0007669"/>
    <property type="project" value="UniProtKB-KW"/>
</dbReference>
<evidence type="ECO:0000313" key="5">
    <source>
        <dbReference type="Proteomes" id="UP000266183"/>
    </source>
</evidence>
<dbReference type="PANTHER" id="PTHR43401">
    <property type="entry name" value="L-THREONINE 3-DEHYDROGENASE"/>
    <property type="match status" value="1"/>
</dbReference>
<dbReference type="InterPro" id="IPR050129">
    <property type="entry name" value="Zn_alcohol_dh"/>
</dbReference>
<evidence type="ECO:0000256" key="1">
    <source>
        <dbReference type="ARBA" id="ARBA00023002"/>
    </source>
</evidence>
<dbReference type="SUPFAM" id="SSF51735">
    <property type="entry name" value="NAD(P)-binding Rossmann-fold domains"/>
    <property type="match status" value="1"/>
</dbReference>
<dbReference type="EMBL" id="CP032382">
    <property type="protein sequence ID" value="AYB31954.1"/>
    <property type="molecule type" value="Genomic_DNA"/>
</dbReference>
<dbReference type="AlphaFoldDB" id="A0A385SLW3"/>
<keyword evidence="1" id="KW-0560">Oxidoreductase</keyword>
<proteinExistence type="predicted"/>
<dbReference type="PANTHER" id="PTHR43401:SF3">
    <property type="entry name" value="L-GALACTONATE-5-DEHYDROGENASE"/>
    <property type="match status" value="1"/>
</dbReference>
<evidence type="ECO:0000259" key="2">
    <source>
        <dbReference type="Pfam" id="PF00107"/>
    </source>
</evidence>
<dbReference type="CDD" id="cd08261">
    <property type="entry name" value="Zn_ADH7"/>
    <property type="match status" value="1"/>
</dbReference>
<dbReference type="OrthoDB" id="9787435at2"/>
<dbReference type="Pfam" id="PF08240">
    <property type="entry name" value="ADH_N"/>
    <property type="match status" value="1"/>
</dbReference>
<protein>
    <submittedName>
        <fullName evidence="4">Zinc-binding alcohol dehydrogenase family protein</fullName>
    </submittedName>
</protein>
<dbReference type="InterPro" id="IPR013149">
    <property type="entry name" value="ADH-like_C"/>
</dbReference>
<evidence type="ECO:0000259" key="3">
    <source>
        <dbReference type="Pfam" id="PF08240"/>
    </source>
</evidence>
<name>A0A385SLW3_9BACT</name>
<dbReference type="InterPro" id="IPR011032">
    <property type="entry name" value="GroES-like_sf"/>
</dbReference>
<dbReference type="KEGG" id="chk:D4L85_15890"/>